<dbReference type="CDD" id="cd06261">
    <property type="entry name" value="TM_PBP2"/>
    <property type="match status" value="1"/>
</dbReference>
<dbReference type="PANTHER" id="PTHR30193">
    <property type="entry name" value="ABC TRANSPORTER PERMEASE PROTEIN"/>
    <property type="match status" value="1"/>
</dbReference>
<evidence type="ECO:0000256" key="4">
    <source>
        <dbReference type="ARBA" id="ARBA00022692"/>
    </source>
</evidence>
<feature type="transmembrane region" description="Helical" evidence="7">
    <location>
        <begin position="182"/>
        <end position="205"/>
    </location>
</feature>
<evidence type="ECO:0000256" key="2">
    <source>
        <dbReference type="ARBA" id="ARBA00022448"/>
    </source>
</evidence>
<comment type="subcellular location">
    <subcellularLocation>
        <location evidence="1 7">Cell membrane</location>
        <topology evidence="1 7">Multi-pass membrane protein</topology>
    </subcellularLocation>
</comment>
<comment type="caution">
    <text evidence="10">The sequence shown here is derived from an EMBL/GenBank/DDBJ whole genome shotgun (WGS) entry which is preliminary data.</text>
</comment>
<dbReference type="Proteomes" id="UP000542813">
    <property type="component" value="Unassembled WGS sequence"/>
</dbReference>
<evidence type="ECO:0000313" key="11">
    <source>
        <dbReference type="Proteomes" id="UP000542813"/>
    </source>
</evidence>
<feature type="transmembrane region" description="Helical" evidence="7">
    <location>
        <begin position="236"/>
        <end position="256"/>
    </location>
</feature>
<gene>
    <name evidence="10" type="ORF">HD601_003149</name>
</gene>
<comment type="similarity">
    <text evidence="7">Belongs to the binding-protein-dependent transport system permease family.</text>
</comment>
<evidence type="ECO:0000259" key="9">
    <source>
        <dbReference type="PROSITE" id="PS50928"/>
    </source>
</evidence>
<dbReference type="SUPFAM" id="SSF161098">
    <property type="entry name" value="MetI-like"/>
    <property type="match status" value="1"/>
</dbReference>
<evidence type="ECO:0000256" key="7">
    <source>
        <dbReference type="RuleBase" id="RU363032"/>
    </source>
</evidence>
<protein>
    <submittedName>
        <fullName evidence="10">Multiple sugar transport system permease protein</fullName>
    </submittedName>
</protein>
<evidence type="ECO:0000256" key="5">
    <source>
        <dbReference type="ARBA" id="ARBA00022989"/>
    </source>
</evidence>
<organism evidence="10 11">
    <name type="scientific">Jiangella mangrovi</name>
    <dbReference type="NCBI Taxonomy" id="1524084"/>
    <lineage>
        <taxon>Bacteria</taxon>
        <taxon>Bacillati</taxon>
        <taxon>Actinomycetota</taxon>
        <taxon>Actinomycetes</taxon>
        <taxon>Jiangellales</taxon>
        <taxon>Jiangellaceae</taxon>
        <taxon>Jiangella</taxon>
    </lineage>
</organism>
<keyword evidence="10" id="KW-0762">Sugar transport</keyword>
<keyword evidence="2 7" id="KW-0813">Transport</keyword>
<name>A0A7W9GRS7_9ACTN</name>
<sequence>MTPVDLDVRPGRREDRAPSPPSPRRAGSARRRRRHDFGWGLLFASPYLLHIVALLAWPIAASLYLALTDYDLVRSPSFIGLENFERLLHDDAFWASLGHTAYFAILYVPAQTVLALLLAVALNRTLRGMGFIRALYFIPVISSWVVVAFVADSLFNPTFGAANAILDVFGLPAQKWLQDSALVIPTLAAVAVWKGVGYMMVIFLAGLQAIPPERYEAAQVDGANGWQRLRHVTMPGVSGTTFLVVILSTITTLQAFEQVYVMTEGGPNGASELTVLYLFRQGFQFFHMGYASAIAWVLCLLILLLTLAQLWLQRRWVHYD</sequence>
<feature type="compositionally biased region" description="Basic and acidic residues" evidence="8">
    <location>
        <begin position="1"/>
        <end position="17"/>
    </location>
</feature>
<dbReference type="InterPro" id="IPR051393">
    <property type="entry name" value="ABC_transporter_permease"/>
</dbReference>
<dbReference type="Pfam" id="PF00528">
    <property type="entry name" value="BPD_transp_1"/>
    <property type="match status" value="1"/>
</dbReference>
<feature type="region of interest" description="Disordered" evidence="8">
    <location>
        <begin position="1"/>
        <end position="31"/>
    </location>
</feature>
<keyword evidence="6 7" id="KW-0472">Membrane</keyword>
<dbReference type="Gene3D" id="1.10.3720.10">
    <property type="entry name" value="MetI-like"/>
    <property type="match status" value="1"/>
</dbReference>
<dbReference type="PROSITE" id="PS50928">
    <property type="entry name" value="ABC_TM1"/>
    <property type="match status" value="1"/>
</dbReference>
<keyword evidence="3" id="KW-1003">Cell membrane</keyword>
<dbReference type="AlphaFoldDB" id="A0A7W9GRS7"/>
<feature type="transmembrane region" description="Helical" evidence="7">
    <location>
        <begin position="39"/>
        <end position="67"/>
    </location>
</feature>
<accession>A0A7W9GRS7</accession>
<keyword evidence="4 7" id="KW-0812">Transmembrane</keyword>
<evidence type="ECO:0000256" key="8">
    <source>
        <dbReference type="SAM" id="MobiDB-lite"/>
    </source>
</evidence>
<dbReference type="InterPro" id="IPR000515">
    <property type="entry name" value="MetI-like"/>
</dbReference>
<dbReference type="RefSeq" id="WP_184823331.1">
    <property type="nucleotide sequence ID" value="NZ_JACHMM010000001.1"/>
</dbReference>
<dbReference type="InterPro" id="IPR035906">
    <property type="entry name" value="MetI-like_sf"/>
</dbReference>
<dbReference type="PANTHER" id="PTHR30193:SF37">
    <property type="entry name" value="INNER MEMBRANE ABC TRANSPORTER PERMEASE PROTEIN YCJO"/>
    <property type="match status" value="1"/>
</dbReference>
<proteinExistence type="inferred from homology"/>
<feature type="transmembrane region" description="Helical" evidence="7">
    <location>
        <begin position="293"/>
        <end position="312"/>
    </location>
</feature>
<dbReference type="GO" id="GO:0005886">
    <property type="term" value="C:plasma membrane"/>
    <property type="evidence" value="ECO:0007669"/>
    <property type="project" value="UniProtKB-SubCell"/>
</dbReference>
<dbReference type="EMBL" id="JACHMM010000001">
    <property type="protein sequence ID" value="MBB5788574.1"/>
    <property type="molecule type" value="Genomic_DNA"/>
</dbReference>
<feature type="domain" description="ABC transmembrane type-1" evidence="9">
    <location>
        <begin position="97"/>
        <end position="309"/>
    </location>
</feature>
<evidence type="ECO:0000313" key="10">
    <source>
        <dbReference type="EMBL" id="MBB5788574.1"/>
    </source>
</evidence>
<reference evidence="10 11" key="1">
    <citation type="submission" date="2020-08" db="EMBL/GenBank/DDBJ databases">
        <title>Sequencing the genomes of 1000 actinobacteria strains.</title>
        <authorList>
            <person name="Klenk H.-P."/>
        </authorList>
    </citation>
    <scope>NUCLEOTIDE SEQUENCE [LARGE SCALE GENOMIC DNA]</scope>
    <source>
        <strain evidence="10 11">DSM 102122</strain>
    </source>
</reference>
<feature type="transmembrane region" description="Helical" evidence="7">
    <location>
        <begin position="134"/>
        <end position="151"/>
    </location>
</feature>
<keyword evidence="11" id="KW-1185">Reference proteome</keyword>
<evidence type="ECO:0000256" key="1">
    <source>
        <dbReference type="ARBA" id="ARBA00004651"/>
    </source>
</evidence>
<keyword evidence="5 7" id="KW-1133">Transmembrane helix</keyword>
<feature type="transmembrane region" description="Helical" evidence="7">
    <location>
        <begin position="101"/>
        <end position="122"/>
    </location>
</feature>
<evidence type="ECO:0000256" key="6">
    <source>
        <dbReference type="ARBA" id="ARBA00023136"/>
    </source>
</evidence>
<dbReference type="GO" id="GO:0055085">
    <property type="term" value="P:transmembrane transport"/>
    <property type="evidence" value="ECO:0007669"/>
    <property type="project" value="InterPro"/>
</dbReference>
<evidence type="ECO:0000256" key="3">
    <source>
        <dbReference type="ARBA" id="ARBA00022475"/>
    </source>
</evidence>